<dbReference type="PANTHER" id="PTHR45431:SF3">
    <property type="entry name" value="RHODANESE-LIKE DOMAIN-CONTAINING PROTEIN 15, CHLOROPLASTIC"/>
    <property type="match status" value="1"/>
</dbReference>
<dbReference type="PANTHER" id="PTHR45431">
    <property type="entry name" value="RHODANESE-LIKE DOMAIN-CONTAINING PROTEIN 15, CHLOROPLASTIC"/>
    <property type="match status" value="1"/>
</dbReference>
<dbReference type="Pfam" id="PF00581">
    <property type="entry name" value="Rhodanese"/>
    <property type="match status" value="1"/>
</dbReference>
<dbReference type="PROSITE" id="PS50206">
    <property type="entry name" value="RHODANESE_3"/>
    <property type="match status" value="1"/>
</dbReference>
<keyword evidence="1" id="KW-0732">Signal</keyword>
<dbReference type="InterPro" id="IPR036873">
    <property type="entry name" value="Rhodanese-like_dom_sf"/>
</dbReference>
<feature type="domain" description="Rhodanese" evidence="2">
    <location>
        <begin position="55"/>
        <end position="143"/>
    </location>
</feature>
<feature type="signal peptide" evidence="1">
    <location>
        <begin position="1"/>
        <end position="20"/>
    </location>
</feature>
<gene>
    <name evidence="3" type="ORF">EU556_23635</name>
</gene>
<dbReference type="SUPFAM" id="SSF52821">
    <property type="entry name" value="Rhodanese/Cell cycle control phosphatase"/>
    <property type="match status" value="1"/>
</dbReference>
<dbReference type="RefSeq" id="WP_135436703.1">
    <property type="nucleotide sequence ID" value="NZ_SRLA01000006.1"/>
</dbReference>
<name>A0A4Z0NZY5_9BACT</name>
<dbReference type="InterPro" id="IPR052367">
    <property type="entry name" value="Thiosulfate_ST/Rhodanese-like"/>
</dbReference>
<protein>
    <submittedName>
        <fullName evidence="3">Rhodanese-like domain-containing protein</fullName>
    </submittedName>
</protein>
<dbReference type="SMART" id="SM00450">
    <property type="entry name" value="RHOD"/>
    <property type="match status" value="1"/>
</dbReference>
<feature type="chain" id="PRO_5021282094" evidence="1">
    <location>
        <begin position="21"/>
        <end position="143"/>
    </location>
</feature>
<dbReference type="OrthoDB" id="9808735at2"/>
<evidence type="ECO:0000313" key="3">
    <source>
        <dbReference type="EMBL" id="TGE04262.1"/>
    </source>
</evidence>
<dbReference type="AlphaFoldDB" id="A0A4Z0NZY5"/>
<comment type="caution">
    <text evidence="3">The sequence shown here is derived from an EMBL/GenBank/DDBJ whole genome shotgun (WGS) entry which is preliminary data.</text>
</comment>
<dbReference type="Gene3D" id="3.40.250.10">
    <property type="entry name" value="Rhodanese-like domain"/>
    <property type="match status" value="1"/>
</dbReference>
<evidence type="ECO:0000259" key="2">
    <source>
        <dbReference type="PROSITE" id="PS50206"/>
    </source>
</evidence>
<proteinExistence type="predicted"/>
<dbReference type="Proteomes" id="UP000298337">
    <property type="component" value="Unassembled WGS sequence"/>
</dbReference>
<evidence type="ECO:0000256" key="1">
    <source>
        <dbReference type="SAM" id="SignalP"/>
    </source>
</evidence>
<dbReference type="InterPro" id="IPR001763">
    <property type="entry name" value="Rhodanese-like_dom"/>
</dbReference>
<accession>A0A4Z0NZY5</accession>
<dbReference type="EMBL" id="SRLA01000006">
    <property type="protein sequence ID" value="TGE04262.1"/>
    <property type="molecule type" value="Genomic_DNA"/>
</dbReference>
<keyword evidence="4" id="KW-1185">Reference proteome</keyword>
<dbReference type="CDD" id="cd00158">
    <property type="entry name" value="RHOD"/>
    <property type="match status" value="1"/>
</dbReference>
<organism evidence="3 4">
    <name type="scientific">Hymenobacter fodinae</name>
    <dbReference type="NCBI Taxonomy" id="2510796"/>
    <lineage>
        <taxon>Bacteria</taxon>
        <taxon>Pseudomonadati</taxon>
        <taxon>Bacteroidota</taxon>
        <taxon>Cytophagia</taxon>
        <taxon>Cytophagales</taxon>
        <taxon>Hymenobacteraceae</taxon>
        <taxon>Hymenobacter</taxon>
    </lineage>
</organism>
<sequence length="143" mass="14629">MLRSTVLASVFFLAATGAFAQGQTQTAPATPATAAAPAAPAVPIAPLAAVQQALAQSGVVLLDVRTPEEFAAGHLSNARNVNFRAADFAAQVSQLDPTKTYVLYCASGNRSGKAAALFQEKGIKKVLNAGAFKTLQEGGLKAE</sequence>
<evidence type="ECO:0000313" key="4">
    <source>
        <dbReference type="Proteomes" id="UP000298337"/>
    </source>
</evidence>
<reference evidence="3 4" key="1">
    <citation type="submission" date="2019-04" db="EMBL/GenBank/DDBJ databases">
        <authorList>
            <person name="Feng G."/>
            <person name="Zhang J."/>
            <person name="Zhu H."/>
        </authorList>
    </citation>
    <scope>NUCLEOTIDE SEQUENCE [LARGE SCALE GENOMIC DNA]</scope>
    <source>
        <strain evidence="3 4">92R-1</strain>
    </source>
</reference>